<dbReference type="InterPro" id="IPR001509">
    <property type="entry name" value="Epimerase_deHydtase"/>
</dbReference>
<reference evidence="3 4" key="1">
    <citation type="submission" date="2019-06" db="EMBL/GenBank/DDBJ databases">
        <title>Desulfobotulus mexicanus sp. nov., a novel sulfate-reducing bacterium isolated from the sediment of an alkaline crater lake in Mexico.</title>
        <authorList>
            <person name="Hirschler-Rea A."/>
        </authorList>
    </citation>
    <scope>NUCLEOTIDE SEQUENCE [LARGE SCALE GENOMIC DNA]</scope>
    <source>
        <strain evidence="3 4">PAR22N</strain>
    </source>
</reference>
<dbReference type="Proteomes" id="UP000321899">
    <property type="component" value="Unassembled WGS sequence"/>
</dbReference>
<dbReference type="Gene3D" id="3.40.50.720">
    <property type="entry name" value="NAD(P)-binding Rossmann-like Domain"/>
    <property type="match status" value="1"/>
</dbReference>
<organism evidence="3 4">
    <name type="scientific">Desulfobotulus mexicanus</name>
    <dbReference type="NCBI Taxonomy" id="2586642"/>
    <lineage>
        <taxon>Bacteria</taxon>
        <taxon>Pseudomonadati</taxon>
        <taxon>Thermodesulfobacteriota</taxon>
        <taxon>Desulfobacteria</taxon>
        <taxon>Desulfobacterales</taxon>
        <taxon>Desulfobacteraceae</taxon>
        <taxon>Desulfobotulus</taxon>
    </lineage>
</organism>
<evidence type="ECO:0000259" key="2">
    <source>
        <dbReference type="Pfam" id="PF01370"/>
    </source>
</evidence>
<comment type="caution">
    <text evidence="3">The sequence shown here is derived from an EMBL/GenBank/DDBJ whole genome shotgun (WGS) entry which is preliminary data.</text>
</comment>
<accession>A0A5Q4VJL9</accession>
<sequence>MRLAVTGANGFIGKYLLASLSGKGYILTAVVRSAYLENFPENCTVKKIDNLDEKQNWHEILKDQDIVVHCAARVHVMQDRAADPLAEFRKVNVEGTLNLARQAAKAGVRRFIFLSSIKVNGEETSRISFFKPDDMYNPRDAYGISKMEAEKGLWEVASDTGMELVVIRPVLVYGPGVKGNFNKILIWLDKGLPLPLGAVNNLRSMVSLENLTDFIVLCAKHASAANEVFLVSDGNDISTTDLLRAVGKSMGRPSRLLPVPDSWLHFGAVLLGKKVVAQRLLGSLRVDISKNIELLGWKPPLSVEEGLRRCIK</sequence>
<dbReference type="EMBL" id="VDMB01000001">
    <property type="protein sequence ID" value="TYT76151.1"/>
    <property type="molecule type" value="Genomic_DNA"/>
</dbReference>
<dbReference type="CDD" id="cd05232">
    <property type="entry name" value="UDP_G4E_4_SDR_e"/>
    <property type="match status" value="1"/>
</dbReference>
<dbReference type="OrthoDB" id="9804595at2"/>
<protein>
    <submittedName>
        <fullName evidence="3">SDR family oxidoreductase</fullName>
    </submittedName>
</protein>
<dbReference type="SUPFAM" id="SSF51735">
    <property type="entry name" value="NAD(P)-binding Rossmann-fold domains"/>
    <property type="match status" value="1"/>
</dbReference>
<evidence type="ECO:0000313" key="3">
    <source>
        <dbReference type="EMBL" id="TYT76151.1"/>
    </source>
</evidence>
<proteinExistence type="inferred from homology"/>
<gene>
    <name evidence="3" type="ORF">FIM25_00935</name>
</gene>
<dbReference type="InterPro" id="IPR036291">
    <property type="entry name" value="NAD(P)-bd_dom_sf"/>
</dbReference>
<dbReference type="AlphaFoldDB" id="A0A5Q4VJL9"/>
<keyword evidence="4" id="KW-1185">Reference proteome</keyword>
<dbReference type="Pfam" id="PF01370">
    <property type="entry name" value="Epimerase"/>
    <property type="match status" value="1"/>
</dbReference>
<comment type="similarity">
    <text evidence="1">Belongs to the NAD(P)-dependent epimerase/dehydratase family.</text>
</comment>
<evidence type="ECO:0000256" key="1">
    <source>
        <dbReference type="ARBA" id="ARBA00007637"/>
    </source>
</evidence>
<evidence type="ECO:0000313" key="4">
    <source>
        <dbReference type="Proteomes" id="UP000321899"/>
    </source>
</evidence>
<dbReference type="RefSeq" id="WP_139445232.1">
    <property type="nucleotide sequence ID" value="NZ_VDMB01000001.1"/>
</dbReference>
<feature type="domain" description="NAD-dependent epimerase/dehydratase" evidence="2">
    <location>
        <begin position="4"/>
        <end position="229"/>
    </location>
</feature>
<dbReference type="PANTHER" id="PTHR43000">
    <property type="entry name" value="DTDP-D-GLUCOSE 4,6-DEHYDRATASE-RELATED"/>
    <property type="match status" value="1"/>
</dbReference>
<name>A0A5Q4VJL9_9BACT</name>